<feature type="chain" id="PRO_5043564402" description="Phospholipase C/P1 nuclease" evidence="8">
    <location>
        <begin position="24"/>
        <end position="431"/>
    </location>
</feature>
<evidence type="ECO:0000256" key="1">
    <source>
        <dbReference type="ARBA" id="ARBA00009547"/>
    </source>
</evidence>
<dbReference type="GO" id="GO:0004519">
    <property type="term" value="F:endonuclease activity"/>
    <property type="evidence" value="ECO:0007669"/>
    <property type="project" value="UniProtKB-KW"/>
</dbReference>
<evidence type="ECO:0000313" key="9">
    <source>
        <dbReference type="EMBL" id="KAK7678680.1"/>
    </source>
</evidence>
<evidence type="ECO:0000256" key="2">
    <source>
        <dbReference type="ARBA" id="ARBA00022722"/>
    </source>
</evidence>
<keyword evidence="10" id="KW-1185">Reference proteome</keyword>
<evidence type="ECO:0000313" key="10">
    <source>
        <dbReference type="Proteomes" id="UP001385951"/>
    </source>
</evidence>
<keyword evidence="7" id="KW-0325">Glycoprotein</keyword>
<keyword evidence="3" id="KW-0479">Metal-binding</keyword>
<name>A0AAW0FI19_9APHY</name>
<dbReference type="AlphaFoldDB" id="A0AAW0FI19"/>
<protein>
    <recommendedName>
        <fullName evidence="11">Phospholipase C/P1 nuclease</fullName>
    </recommendedName>
</protein>
<keyword evidence="5" id="KW-0378">Hydrolase</keyword>
<sequence length="431" mass="47685">MRLSPASIAVAALSLGTVPSALAWGAAGHEIVATIAQIYLHPTVLSSVCEILYPGSSSSSSSSEPPCYLSRVATWADQVRRQPQYRWSGTLHYVGALDDHPSETCVFPGERGWAGRTDHNVLGAVRNVTEIINGYIYGEQDGAAAEEAMKFLIHFVGDMHMPLHLTGRERGGNGAKVTFDGRVTNLHSLWDGLLIAKSLRTISNNYTHPFPTGASTIEIETHLRGTIYDPYVRRLMYEGFGFGTDNITSGRFTEESQEWLSCPQAQSHEQSFWKATQTFLGLALRGGSGDEKRWDDEALCPYAWAKELHELNCQFPIWPRELDQPPYNHAAYSRSSAEEFDGHSHSDAGDELVNWFDSSEDSLGGRPRPHPDLFELDTPEYTGRLQKEWLVERLMAMAGARLAGILNGLFLQGEELKQAATTLPVIARTGF</sequence>
<dbReference type="GO" id="GO:0006308">
    <property type="term" value="P:DNA catabolic process"/>
    <property type="evidence" value="ECO:0007669"/>
    <property type="project" value="InterPro"/>
</dbReference>
<keyword evidence="8" id="KW-0732">Signal</keyword>
<dbReference type="SUPFAM" id="SSF48537">
    <property type="entry name" value="Phospholipase C/P1 nuclease"/>
    <property type="match status" value="1"/>
</dbReference>
<dbReference type="Pfam" id="PF02265">
    <property type="entry name" value="S1-P1_nuclease"/>
    <property type="match status" value="1"/>
</dbReference>
<dbReference type="InterPro" id="IPR003154">
    <property type="entry name" value="S1/P1nuclease"/>
</dbReference>
<evidence type="ECO:0000256" key="8">
    <source>
        <dbReference type="SAM" id="SignalP"/>
    </source>
</evidence>
<evidence type="ECO:0000256" key="6">
    <source>
        <dbReference type="ARBA" id="ARBA00023157"/>
    </source>
</evidence>
<evidence type="ECO:0000256" key="7">
    <source>
        <dbReference type="ARBA" id="ARBA00023180"/>
    </source>
</evidence>
<accession>A0AAW0FI19</accession>
<evidence type="ECO:0000256" key="4">
    <source>
        <dbReference type="ARBA" id="ARBA00022759"/>
    </source>
</evidence>
<dbReference type="Proteomes" id="UP001385951">
    <property type="component" value="Unassembled WGS sequence"/>
</dbReference>
<keyword evidence="2" id="KW-0540">Nuclease</keyword>
<dbReference type="CDD" id="cd11010">
    <property type="entry name" value="S1-P1_nuclease"/>
    <property type="match status" value="1"/>
</dbReference>
<dbReference type="PANTHER" id="PTHR33146:SF29">
    <property type="entry name" value="S1_P1 NUCLEASE"/>
    <property type="match status" value="1"/>
</dbReference>
<evidence type="ECO:0000256" key="3">
    <source>
        <dbReference type="ARBA" id="ARBA00022723"/>
    </source>
</evidence>
<reference evidence="9 10" key="1">
    <citation type="submission" date="2022-09" db="EMBL/GenBank/DDBJ databases">
        <authorList>
            <person name="Palmer J.M."/>
        </authorList>
    </citation>
    <scope>NUCLEOTIDE SEQUENCE [LARGE SCALE GENOMIC DNA]</scope>
    <source>
        <strain evidence="9 10">DSM 7382</strain>
    </source>
</reference>
<dbReference type="EMBL" id="JASBNA010000068">
    <property type="protein sequence ID" value="KAK7678680.1"/>
    <property type="molecule type" value="Genomic_DNA"/>
</dbReference>
<evidence type="ECO:0008006" key="11">
    <source>
        <dbReference type="Google" id="ProtNLM"/>
    </source>
</evidence>
<dbReference type="GO" id="GO:0046872">
    <property type="term" value="F:metal ion binding"/>
    <property type="evidence" value="ECO:0007669"/>
    <property type="project" value="UniProtKB-KW"/>
</dbReference>
<keyword evidence="4" id="KW-0255">Endonuclease</keyword>
<comment type="caution">
    <text evidence="9">The sequence shown here is derived from an EMBL/GenBank/DDBJ whole genome shotgun (WGS) entry which is preliminary data.</text>
</comment>
<dbReference type="GO" id="GO:0003676">
    <property type="term" value="F:nucleic acid binding"/>
    <property type="evidence" value="ECO:0007669"/>
    <property type="project" value="InterPro"/>
</dbReference>
<proteinExistence type="inferred from homology"/>
<organism evidence="9 10">
    <name type="scientific">Cerrena zonata</name>
    <dbReference type="NCBI Taxonomy" id="2478898"/>
    <lineage>
        <taxon>Eukaryota</taxon>
        <taxon>Fungi</taxon>
        <taxon>Dikarya</taxon>
        <taxon>Basidiomycota</taxon>
        <taxon>Agaricomycotina</taxon>
        <taxon>Agaricomycetes</taxon>
        <taxon>Polyporales</taxon>
        <taxon>Cerrenaceae</taxon>
        <taxon>Cerrena</taxon>
    </lineage>
</organism>
<feature type="signal peptide" evidence="8">
    <location>
        <begin position="1"/>
        <end position="23"/>
    </location>
</feature>
<dbReference type="InterPro" id="IPR008947">
    <property type="entry name" value="PLipase_C/P1_nuclease_dom_sf"/>
</dbReference>
<comment type="similarity">
    <text evidence="1">Belongs to the nuclease type I family.</text>
</comment>
<dbReference type="GO" id="GO:0016788">
    <property type="term" value="F:hydrolase activity, acting on ester bonds"/>
    <property type="evidence" value="ECO:0007669"/>
    <property type="project" value="InterPro"/>
</dbReference>
<evidence type="ECO:0000256" key="5">
    <source>
        <dbReference type="ARBA" id="ARBA00022801"/>
    </source>
</evidence>
<gene>
    <name evidence="9" type="ORF">QCA50_018262</name>
</gene>
<keyword evidence="6" id="KW-1015">Disulfide bond</keyword>
<dbReference type="PANTHER" id="PTHR33146">
    <property type="entry name" value="ENDONUCLEASE 4"/>
    <property type="match status" value="1"/>
</dbReference>
<dbReference type="Gene3D" id="1.10.575.10">
    <property type="entry name" value="P1 Nuclease"/>
    <property type="match status" value="1"/>
</dbReference>